<dbReference type="OrthoDB" id="139492at2157"/>
<protein>
    <submittedName>
        <fullName evidence="1">FMN-binding domain protein</fullName>
    </submittedName>
</protein>
<dbReference type="InterPro" id="IPR012349">
    <property type="entry name" value="Split_barrel_FMN-bd"/>
</dbReference>
<dbReference type="GeneID" id="14650521"/>
<organism evidence="1 2">
    <name type="scientific">Natronomonas moolapensis (strain DSM 18674 / CECT 7526 / JCM 14361 / 8.8.11)</name>
    <dbReference type="NCBI Taxonomy" id="268739"/>
    <lineage>
        <taxon>Archaea</taxon>
        <taxon>Methanobacteriati</taxon>
        <taxon>Methanobacteriota</taxon>
        <taxon>Stenosarchaea group</taxon>
        <taxon>Halobacteria</taxon>
        <taxon>Halobacteriales</taxon>
        <taxon>Natronomonadaceae</taxon>
        <taxon>Natronomonas</taxon>
    </lineage>
</organism>
<dbReference type="RefSeq" id="WP_015408153.1">
    <property type="nucleotide sequence ID" value="NC_020388.1"/>
</dbReference>
<dbReference type="KEGG" id="nmo:Nmlp_1092"/>
<dbReference type="HOGENOM" id="CLU_1754644_0_0_2"/>
<evidence type="ECO:0000313" key="2">
    <source>
        <dbReference type="Proteomes" id="UP000011867"/>
    </source>
</evidence>
<dbReference type="AlphaFoldDB" id="M1XYU1"/>
<evidence type="ECO:0000313" key="1">
    <source>
        <dbReference type="EMBL" id="CCQ35303.1"/>
    </source>
</evidence>
<gene>
    <name evidence="1" type="ordered locus">Nmlp_1092</name>
</gene>
<sequence>MPTWTGAWSEAEAESYLWERAIPIRLGCRTPSGGLWMLSLWYQYRDGAFHCATGADADVVSYLSADPGVSFEVSDNEPPYKGVRGAGTATVTHDDDKEQLETLLVRYLGGTDNDLADRLLDADRKEVRIRIEPSKLYTWDFTDRMRDADRG</sequence>
<dbReference type="Proteomes" id="UP000011867">
    <property type="component" value="Chromosome"/>
</dbReference>
<dbReference type="SUPFAM" id="SSF50475">
    <property type="entry name" value="FMN-binding split barrel"/>
    <property type="match status" value="1"/>
</dbReference>
<reference evidence="1 2" key="1">
    <citation type="journal article" date="2013" name="Genome Announc.">
        <title>Genome of the haloarchaeon Natronomonas moolapensis, a neutrophilic member of a previously haloalkaliphilic genus.</title>
        <authorList>
            <person name="Dyall-Smith M.L."/>
            <person name="Pfeiffer F."/>
            <person name="Oberwinkler T."/>
            <person name="Klee K."/>
            <person name="Rampp M."/>
            <person name="Palm P."/>
            <person name="Gross K."/>
            <person name="Schuster S.C."/>
            <person name="Oesterhelt D."/>
        </authorList>
    </citation>
    <scope>NUCLEOTIDE SEQUENCE [LARGE SCALE GENOMIC DNA]</scope>
    <source>
        <strain evidence="2">DSM 18674 / JCM 14361 / 8.8.11</strain>
    </source>
</reference>
<dbReference type="eggNOG" id="arCOG00516">
    <property type="taxonomic scope" value="Archaea"/>
</dbReference>
<accession>M1XYU1</accession>
<name>M1XYU1_NATM8</name>
<dbReference type="EMBL" id="HF582854">
    <property type="protein sequence ID" value="CCQ35303.1"/>
    <property type="molecule type" value="Genomic_DNA"/>
</dbReference>
<dbReference type="Gene3D" id="2.30.110.10">
    <property type="entry name" value="Electron Transport, Fmn-binding Protein, Chain A"/>
    <property type="match status" value="1"/>
</dbReference>
<proteinExistence type="predicted"/>
<keyword evidence="2" id="KW-1185">Reference proteome</keyword>